<dbReference type="Pfam" id="PF12833">
    <property type="entry name" value="HTH_18"/>
    <property type="match status" value="1"/>
</dbReference>
<dbReference type="GO" id="GO:0009893">
    <property type="term" value="P:positive regulation of metabolic process"/>
    <property type="evidence" value="ECO:0007669"/>
    <property type="project" value="UniProtKB-ARBA"/>
</dbReference>
<dbReference type="Pfam" id="PF02311">
    <property type="entry name" value="AraC_binding"/>
    <property type="match status" value="1"/>
</dbReference>
<dbReference type="RefSeq" id="WP_177143685.1">
    <property type="nucleotide sequence ID" value="NZ_JACAPU010000011.1"/>
</dbReference>
<dbReference type="PANTHER" id="PTHR11019:SF159">
    <property type="entry name" value="TRANSCRIPTIONAL REGULATOR-RELATED"/>
    <property type="match status" value="1"/>
</dbReference>
<keyword evidence="5" id="KW-0804">Transcription</keyword>
<sequence>MPIFTADFYPSTSCEVVVTRHDYADGRGFDHHRHERGQFAYAACGVITVFTDQGDWVVPPGRAIWVPAGLPHAMCMRGPVTMLNAYILPTAQQRLALAEDCQVLGVSELLRQLLEQAAQVPTALGERDEYLLGLLLHEIARMPKLALNAPLPREPRLAKICRRLLDQPSLEIAIDEMAQDAGMSRRTFTRLFRQHTGVSFVEWRQQACLLAAIVRLGNGEAVTRVATELGYSSPSAFATVFRRALGESPSRYFQ</sequence>
<evidence type="ECO:0000256" key="1">
    <source>
        <dbReference type="ARBA" id="ARBA00022491"/>
    </source>
</evidence>
<protein>
    <submittedName>
        <fullName evidence="7">Helix-turn-helix transcriptional regulator</fullName>
    </submittedName>
</protein>
<dbReference type="CDD" id="cd06124">
    <property type="entry name" value="cupin_NimR-like_N"/>
    <property type="match status" value="1"/>
</dbReference>
<organism evidence="7 8">
    <name type="scientific">Pseudomonas gingeri</name>
    <dbReference type="NCBI Taxonomy" id="117681"/>
    <lineage>
        <taxon>Bacteria</taxon>
        <taxon>Pseudomonadati</taxon>
        <taxon>Pseudomonadota</taxon>
        <taxon>Gammaproteobacteria</taxon>
        <taxon>Pseudomonadales</taxon>
        <taxon>Pseudomonadaceae</taxon>
        <taxon>Pseudomonas</taxon>
    </lineage>
</organism>
<dbReference type="PROSITE" id="PS00041">
    <property type="entry name" value="HTH_ARAC_FAMILY_1"/>
    <property type="match status" value="1"/>
</dbReference>
<evidence type="ECO:0000256" key="5">
    <source>
        <dbReference type="ARBA" id="ARBA00023163"/>
    </source>
</evidence>
<evidence type="ECO:0000313" key="8">
    <source>
        <dbReference type="Proteomes" id="UP000582981"/>
    </source>
</evidence>
<dbReference type="SMART" id="SM00342">
    <property type="entry name" value="HTH_ARAC"/>
    <property type="match status" value="1"/>
</dbReference>
<keyword evidence="1" id="KW-0678">Repressor</keyword>
<dbReference type="Gene3D" id="1.10.10.60">
    <property type="entry name" value="Homeodomain-like"/>
    <property type="match status" value="2"/>
</dbReference>
<dbReference type="GO" id="GO:0003700">
    <property type="term" value="F:DNA-binding transcription factor activity"/>
    <property type="evidence" value="ECO:0007669"/>
    <property type="project" value="InterPro"/>
</dbReference>
<dbReference type="InterPro" id="IPR018060">
    <property type="entry name" value="HTH_AraC"/>
</dbReference>
<dbReference type="PANTHER" id="PTHR11019">
    <property type="entry name" value="HTH-TYPE TRANSCRIPTIONAL REGULATOR NIMR"/>
    <property type="match status" value="1"/>
</dbReference>
<keyword evidence="2" id="KW-0805">Transcription regulation</keyword>
<dbReference type="SUPFAM" id="SSF46689">
    <property type="entry name" value="Homeodomain-like"/>
    <property type="match status" value="1"/>
</dbReference>
<dbReference type="AlphaFoldDB" id="A0A7Y7WBF6"/>
<evidence type="ECO:0000256" key="3">
    <source>
        <dbReference type="ARBA" id="ARBA00023125"/>
    </source>
</evidence>
<keyword evidence="4" id="KW-0010">Activator</keyword>
<evidence type="ECO:0000259" key="6">
    <source>
        <dbReference type="PROSITE" id="PS01124"/>
    </source>
</evidence>
<comment type="caution">
    <text evidence="7">The sequence shown here is derived from an EMBL/GenBank/DDBJ whole genome shotgun (WGS) entry which is preliminary data.</text>
</comment>
<evidence type="ECO:0000256" key="2">
    <source>
        <dbReference type="ARBA" id="ARBA00023015"/>
    </source>
</evidence>
<dbReference type="InterPro" id="IPR009057">
    <property type="entry name" value="Homeodomain-like_sf"/>
</dbReference>
<dbReference type="InterPro" id="IPR003313">
    <property type="entry name" value="AraC-bd"/>
</dbReference>
<feature type="domain" description="HTH araC/xylS-type" evidence="6">
    <location>
        <begin position="158"/>
        <end position="254"/>
    </location>
</feature>
<evidence type="ECO:0000313" key="7">
    <source>
        <dbReference type="EMBL" id="NWB46309.1"/>
    </source>
</evidence>
<dbReference type="EMBL" id="JACAPU010000011">
    <property type="protein sequence ID" value="NWB46309.1"/>
    <property type="molecule type" value="Genomic_DNA"/>
</dbReference>
<dbReference type="Proteomes" id="UP000582981">
    <property type="component" value="Unassembled WGS sequence"/>
</dbReference>
<keyword evidence="3" id="KW-0238">DNA-binding</keyword>
<dbReference type="InterPro" id="IPR018062">
    <property type="entry name" value="HTH_AraC-typ_CS"/>
</dbReference>
<dbReference type="SUPFAM" id="SSF51182">
    <property type="entry name" value="RmlC-like cupins"/>
    <property type="match status" value="1"/>
</dbReference>
<reference evidence="7 8" key="1">
    <citation type="submission" date="2020-04" db="EMBL/GenBank/DDBJ databases">
        <title>Molecular characterization of pseudomonads from Agaricus bisporus reveal novel blotch 2 pathogens in Western Europe.</title>
        <authorList>
            <person name="Taparia T."/>
            <person name="Krijger M."/>
            <person name="Haynes E."/>
            <person name="Elpinstone J.G."/>
            <person name="Noble R."/>
            <person name="Van Der Wolf J."/>
        </authorList>
    </citation>
    <scope>NUCLEOTIDE SEQUENCE [LARGE SCALE GENOMIC DNA]</scope>
    <source>
        <strain evidence="7 8">F1001</strain>
    </source>
</reference>
<dbReference type="PRINTS" id="PR00032">
    <property type="entry name" value="HTHARAC"/>
</dbReference>
<dbReference type="InterPro" id="IPR014710">
    <property type="entry name" value="RmlC-like_jellyroll"/>
</dbReference>
<gene>
    <name evidence="7" type="ORF">HX829_07370</name>
</gene>
<proteinExistence type="predicted"/>
<dbReference type="PROSITE" id="PS01124">
    <property type="entry name" value="HTH_ARAC_FAMILY_2"/>
    <property type="match status" value="1"/>
</dbReference>
<name>A0A7Y7WBF6_9PSED</name>
<dbReference type="FunFam" id="1.10.10.60:FF:000132">
    <property type="entry name" value="AraC family transcriptional regulator"/>
    <property type="match status" value="1"/>
</dbReference>
<dbReference type="InterPro" id="IPR020449">
    <property type="entry name" value="Tscrpt_reg_AraC-type_HTH"/>
</dbReference>
<dbReference type="InterPro" id="IPR011051">
    <property type="entry name" value="RmlC_Cupin_sf"/>
</dbReference>
<accession>A0A7Y7WBF6</accession>
<dbReference type="GO" id="GO:0043565">
    <property type="term" value="F:sequence-specific DNA binding"/>
    <property type="evidence" value="ECO:0007669"/>
    <property type="project" value="InterPro"/>
</dbReference>
<dbReference type="Gene3D" id="2.60.120.10">
    <property type="entry name" value="Jelly Rolls"/>
    <property type="match status" value="1"/>
</dbReference>
<evidence type="ECO:0000256" key="4">
    <source>
        <dbReference type="ARBA" id="ARBA00023159"/>
    </source>
</evidence>